<dbReference type="Pfam" id="PF03960">
    <property type="entry name" value="ArsC"/>
    <property type="match status" value="1"/>
</dbReference>
<dbReference type="AlphaFoldDB" id="A0A1I2VQ30"/>
<dbReference type="Gene3D" id="3.40.30.10">
    <property type="entry name" value="Glutaredoxin"/>
    <property type="match status" value="1"/>
</dbReference>
<dbReference type="EMBL" id="FOPP01000003">
    <property type="protein sequence ID" value="SFG91250.1"/>
    <property type="molecule type" value="Genomic_DNA"/>
</dbReference>
<reference evidence="4 5" key="1">
    <citation type="submission" date="2016-10" db="EMBL/GenBank/DDBJ databases">
        <authorList>
            <person name="de Groot N.N."/>
        </authorList>
    </citation>
    <scope>NUCLEOTIDE SEQUENCE [LARGE SCALE GENOMIC DNA]</scope>
    <source>
        <strain evidence="4 5">DSM 18684</strain>
    </source>
</reference>
<evidence type="ECO:0000256" key="3">
    <source>
        <dbReference type="PROSITE-ProRule" id="PRU01282"/>
    </source>
</evidence>
<keyword evidence="5" id="KW-1185">Reference proteome</keyword>
<dbReference type="InterPro" id="IPR006659">
    <property type="entry name" value="Arsenate_reductase"/>
</dbReference>
<dbReference type="InterPro" id="IPR036249">
    <property type="entry name" value="Thioredoxin-like_sf"/>
</dbReference>
<gene>
    <name evidence="4" type="ORF">SAMN04489864_103177</name>
</gene>
<evidence type="ECO:0000313" key="5">
    <source>
        <dbReference type="Proteomes" id="UP000199666"/>
    </source>
</evidence>
<evidence type="ECO:0000313" key="4">
    <source>
        <dbReference type="EMBL" id="SFG91250.1"/>
    </source>
</evidence>
<sequence length="124" mass="14221">MNKLTIYHNNNCSKSCTALSALKQSGEEFELIEYLKKVPTIADLTKIVEKLNCKPHDLIRKTEKIYIEKFKGKELSDQDWVNAMHEYPILIQRPILIKGNHAVIARSSETLQESINYLSQSGDD</sequence>
<keyword evidence="2" id="KW-0560">Oxidoreductase</keyword>
<comment type="similarity">
    <text evidence="1 3">Belongs to the ArsC family.</text>
</comment>
<dbReference type="CDD" id="cd03034">
    <property type="entry name" value="ArsC_ArsC"/>
    <property type="match status" value="1"/>
</dbReference>
<dbReference type="GO" id="GO:0008794">
    <property type="term" value="F:arsenate reductase (glutaredoxin) activity"/>
    <property type="evidence" value="ECO:0007669"/>
    <property type="project" value="InterPro"/>
</dbReference>
<evidence type="ECO:0000256" key="2">
    <source>
        <dbReference type="ARBA" id="ARBA00023002"/>
    </source>
</evidence>
<dbReference type="OrthoDB" id="9808142at2"/>
<organism evidence="4 5">
    <name type="scientific">Pedobacter insulae</name>
    <dbReference type="NCBI Taxonomy" id="414048"/>
    <lineage>
        <taxon>Bacteria</taxon>
        <taxon>Pseudomonadati</taxon>
        <taxon>Bacteroidota</taxon>
        <taxon>Sphingobacteriia</taxon>
        <taxon>Sphingobacteriales</taxon>
        <taxon>Sphingobacteriaceae</taxon>
        <taxon>Pedobacter</taxon>
    </lineage>
</organism>
<protein>
    <submittedName>
        <fullName evidence="4">Arsenate reductase</fullName>
    </submittedName>
</protein>
<dbReference type="PANTHER" id="PTHR30041">
    <property type="entry name" value="ARSENATE REDUCTASE"/>
    <property type="match status" value="1"/>
</dbReference>
<name>A0A1I2VQ30_9SPHI</name>
<dbReference type="PANTHER" id="PTHR30041:SF4">
    <property type="entry name" value="ARSENATE REDUCTASE"/>
    <property type="match status" value="1"/>
</dbReference>
<proteinExistence type="inferred from homology"/>
<dbReference type="RefSeq" id="WP_090992959.1">
    <property type="nucleotide sequence ID" value="NZ_FOPP01000003.1"/>
</dbReference>
<dbReference type="InterPro" id="IPR006660">
    <property type="entry name" value="Arsenate_reductase-like"/>
</dbReference>
<accession>A0A1I2VQ30</accession>
<evidence type="ECO:0000256" key="1">
    <source>
        <dbReference type="ARBA" id="ARBA00007198"/>
    </source>
</evidence>
<dbReference type="STRING" id="414048.SAMN04489864_103177"/>
<dbReference type="SUPFAM" id="SSF52833">
    <property type="entry name" value="Thioredoxin-like"/>
    <property type="match status" value="1"/>
</dbReference>
<dbReference type="Proteomes" id="UP000199666">
    <property type="component" value="Unassembled WGS sequence"/>
</dbReference>
<dbReference type="PROSITE" id="PS51353">
    <property type="entry name" value="ARSC"/>
    <property type="match status" value="1"/>
</dbReference>